<dbReference type="AlphaFoldDB" id="A0A125K3J5"/>
<keyword evidence="1" id="KW-0472">Membrane</keyword>
<reference evidence="2 3" key="1">
    <citation type="submission" date="2015-11" db="EMBL/GenBank/DDBJ databases">
        <title>Expanding the genomic diversity of Burkholderia species for the development of highly accurate diagnostics.</title>
        <authorList>
            <person name="Sahl J."/>
            <person name="Keim P."/>
            <person name="Wagner D."/>
        </authorList>
    </citation>
    <scope>NUCLEOTIDE SEQUENCE [LARGE SCALE GENOMIC DNA]</scope>
    <source>
        <strain evidence="2 3">MSMB793WGS</strain>
    </source>
</reference>
<dbReference type="Proteomes" id="UP000068016">
    <property type="component" value="Unassembled WGS sequence"/>
</dbReference>
<keyword evidence="1" id="KW-1133">Transmembrane helix</keyword>
<evidence type="ECO:0000256" key="1">
    <source>
        <dbReference type="SAM" id="Phobius"/>
    </source>
</evidence>
<sequence length="87" mass="8734">MALSAIVCGPDGVSGVTYAQVNGQQVSCGTDSNGNTLILQVSTLTDDQPVSGGEVVGLQLGGAVLGVLAIAWCVRAIRDFLNATGEL</sequence>
<proteinExistence type="predicted"/>
<name>A0A125K3J5_9BURK</name>
<comment type="caution">
    <text evidence="2">The sequence shown here is derived from an EMBL/GenBank/DDBJ whole genome shotgun (WGS) entry which is preliminary data.</text>
</comment>
<organism evidence="2 3">
    <name type="scientific">Burkholderia territorii</name>
    <dbReference type="NCBI Taxonomy" id="1503055"/>
    <lineage>
        <taxon>Bacteria</taxon>
        <taxon>Pseudomonadati</taxon>
        <taxon>Pseudomonadota</taxon>
        <taxon>Betaproteobacteria</taxon>
        <taxon>Burkholderiales</taxon>
        <taxon>Burkholderiaceae</taxon>
        <taxon>Burkholderia</taxon>
        <taxon>Burkholderia cepacia complex</taxon>
    </lineage>
</organism>
<protein>
    <submittedName>
        <fullName evidence="2">Uncharacterized protein</fullName>
    </submittedName>
</protein>
<gene>
    <name evidence="2" type="ORF">WT83_30995</name>
</gene>
<keyword evidence="1" id="KW-0812">Transmembrane</keyword>
<feature type="transmembrane region" description="Helical" evidence="1">
    <location>
        <begin position="56"/>
        <end position="74"/>
    </location>
</feature>
<evidence type="ECO:0000313" key="2">
    <source>
        <dbReference type="EMBL" id="KWN04622.1"/>
    </source>
</evidence>
<evidence type="ECO:0000313" key="3">
    <source>
        <dbReference type="Proteomes" id="UP000068016"/>
    </source>
</evidence>
<dbReference type="EMBL" id="LPLZ01000091">
    <property type="protein sequence ID" value="KWN04622.1"/>
    <property type="molecule type" value="Genomic_DNA"/>
</dbReference>
<accession>A0A125K3J5</accession>